<evidence type="ECO:0000256" key="2">
    <source>
        <dbReference type="ARBA" id="ARBA00010393"/>
    </source>
</evidence>
<evidence type="ECO:0000256" key="1">
    <source>
        <dbReference type="ARBA" id="ARBA00004496"/>
    </source>
</evidence>
<gene>
    <name evidence="8" type="ORF">FXF47_04515</name>
</gene>
<comment type="caution">
    <text evidence="8">The sequence shown here is derived from an EMBL/GenBank/DDBJ whole genome shotgun (WGS) entry which is preliminary data.</text>
</comment>
<dbReference type="GO" id="GO:0005524">
    <property type="term" value="F:ATP binding"/>
    <property type="evidence" value="ECO:0007669"/>
    <property type="project" value="UniProtKB-KW"/>
</dbReference>
<dbReference type="PANTHER" id="PTHR30473">
    <property type="entry name" value="PROTEIN PHOH"/>
    <property type="match status" value="1"/>
</dbReference>
<evidence type="ECO:0000256" key="4">
    <source>
        <dbReference type="ARBA" id="ARBA00022741"/>
    </source>
</evidence>
<dbReference type="Gene3D" id="3.40.50.300">
    <property type="entry name" value="P-loop containing nucleotide triphosphate hydrolases"/>
    <property type="match status" value="1"/>
</dbReference>
<evidence type="ECO:0000256" key="5">
    <source>
        <dbReference type="ARBA" id="ARBA00022840"/>
    </source>
</evidence>
<evidence type="ECO:0000256" key="6">
    <source>
        <dbReference type="ARBA" id="ARBA00039970"/>
    </source>
</evidence>
<sequence length="322" mass="36774">MSKTETEQYTIRLPNNLDLRLFQGTNNSNLKLLRNLLDINFTIRNNKVLVDSKEPEDKLKKLKIIIDELVNLVDSNFNPKKSDIRYIVQVVRHGEVPELYKLLNKKIVITAKKKVITPKTLHQKEYVDSIDKFDIVFGIGPAGTGKTYLAVAKAVNYLRENLVKRVVLVRPAVEAGEKIGFLPGDIQEKVNPYLRPLYDALYEMLTPNKVEELISNKIIEIIPLAFMRGRTLNDAFIIMDEAQNATPDQMKMFLTRMGFGSKVIVTGDITQIDLPSSQESGLINAEKRLNNIDDIAFIYFSRIDVVRHNLVQKIIKAYKNES</sequence>
<organism evidence="8 9">
    <name type="scientific">Candidatus Mcinerneyibacterium aminivorans</name>
    <dbReference type="NCBI Taxonomy" id="2703815"/>
    <lineage>
        <taxon>Bacteria</taxon>
        <taxon>Candidatus Macinerneyibacteriota</taxon>
        <taxon>Candidatus Mcinerneyibacteria</taxon>
        <taxon>Candidatus Mcinerneyibacteriales</taxon>
        <taxon>Candidatus Mcinerneyibacteriaceae</taxon>
        <taxon>Candidatus Mcinerneyibacterium</taxon>
    </lineage>
</organism>
<keyword evidence="9" id="KW-1185">Reference proteome</keyword>
<accession>A0A5D0MCB7</accession>
<comment type="similarity">
    <text evidence="2">Belongs to the PhoH family.</text>
</comment>
<comment type="subcellular location">
    <subcellularLocation>
        <location evidence="1">Cytoplasm</location>
    </subcellularLocation>
</comment>
<reference evidence="8" key="1">
    <citation type="submission" date="2019-08" db="EMBL/GenBank/DDBJ databases">
        <title>Genomic characterization of a novel candidate phylum (ARYD3) from a high temperature, high salinity tertiary oil reservoir in north central Oklahoma, USA.</title>
        <authorList>
            <person name="Youssef N.H."/>
            <person name="Yadav A."/>
            <person name="Elshahed M.S."/>
        </authorList>
    </citation>
    <scope>NUCLEOTIDE SEQUENCE [LARGE SCALE GENOMIC DNA]</scope>
    <source>
        <strain evidence="8">ARYD3</strain>
    </source>
</reference>
<evidence type="ECO:0000259" key="7">
    <source>
        <dbReference type="Pfam" id="PF02562"/>
    </source>
</evidence>
<dbReference type="Pfam" id="PF02562">
    <property type="entry name" value="PhoH"/>
    <property type="match status" value="1"/>
</dbReference>
<dbReference type="FunFam" id="3.40.50.300:FF:000013">
    <property type="entry name" value="PhoH family ATPase"/>
    <property type="match status" value="1"/>
</dbReference>
<evidence type="ECO:0000313" key="8">
    <source>
        <dbReference type="EMBL" id="TYB31407.1"/>
    </source>
</evidence>
<dbReference type="AlphaFoldDB" id="A0A5D0MCB7"/>
<dbReference type="GO" id="GO:0005829">
    <property type="term" value="C:cytosol"/>
    <property type="evidence" value="ECO:0007669"/>
    <property type="project" value="TreeGrafter"/>
</dbReference>
<dbReference type="InterPro" id="IPR003714">
    <property type="entry name" value="PhoH"/>
</dbReference>
<dbReference type="EMBL" id="VSIX01000035">
    <property type="protein sequence ID" value="TYB31407.1"/>
    <property type="molecule type" value="Genomic_DNA"/>
</dbReference>
<dbReference type="SUPFAM" id="SSF52540">
    <property type="entry name" value="P-loop containing nucleoside triphosphate hydrolases"/>
    <property type="match status" value="1"/>
</dbReference>
<keyword evidence="3" id="KW-0963">Cytoplasm</keyword>
<dbReference type="InterPro" id="IPR051451">
    <property type="entry name" value="PhoH2-like"/>
</dbReference>
<name>A0A5D0MCB7_9BACT</name>
<evidence type="ECO:0000313" key="9">
    <source>
        <dbReference type="Proteomes" id="UP000324143"/>
    </source>
</evidence>
<dbReference type="PANTHER" id="PTHR30473:SF1">
    <property type="entry name" value="PHOH-LIKE PROTEIN"/>
    <property type="match status" value="1"/>
</dbReference>
<feature type="domain" description="PhoH-like protein" evidence="7">
    <location>
        <begin position="116"/>
        <end position="319"/>
    </location>
</feature>
<dbReference type="InterPro" id="IPR027417">
    <property type="entry name" value="P-loop_NTPase"/>
</dbReference>
<proteinExistence type="inferred from homology"/>
<keyword evidence="5" id="KW-0067">ATP-binding</keyword>
<evidence type="ECO:0000256" key="3">
    <source>
        <dbReference type="ARBA" id="ARBA00022490"/>
    </source>
</evidence>
<dbReference type="Proteomes" id="UP000324143">
    <property type="component" value="Unassembled WGS sequence"/>
</dbReference>
<keyword evidence="4" id="KW-0547">Nucleotide-binding</keyword>
<protein>
    <recommendedName>
        <fullName evidence="6">PhoH-like protein</fullName>
    </recommendedName>
</protein>